<keyword evidence="2" id="KW-0519">Myristate</keyword>
<dbReference type="Gene3D" id="1.10.400.10">
    <property type="entry name" value="GI Alpha 1, domain 2-like"/>
    <property type="match status" value="1"/>
</dbReference>
<evidence type="ECO:0000256" key="5">
    <source>
        <dbReference type="ARBA" id="ARBA00023134"/>
    </source>
</evidence>
<keyword evidence="12" id="KW-1185">Reference proteome</keyword>
<dbReference type="GO" id="GO:0046872">
    <property type="term" value="F:metal ion binding"/>
    <property type="evidence" value="ECO:0007669"/>
    <property type="project" value="UniProtKB-KW"/>
</dbReference>
<dbReference type="Proteomes" id="UP000095282">
    <property type="component" value="Unplaced"/>
</dbReference>
<dbReference type="AlphaFoldDB" id="A0A1I7TNA7"/>
<accession>A0A1I7TNA7</accession>
<keyword evidence="7" id="KW-0807">Transducer</keyword>
<feature type="region of interest" description="Disordered" evidence="11">
    <location>
        <begin position="1"/>
        <end position="27"/>
    </location>
</feature>
<feature type="binding site" evidence="9">
    <location>
        <begin position="294"/>
        <end position="297"/>
    </location>
    <ligand>
        <name>GTP</name>
        <dbReference type="ChEBI" id="CHEBI:37565"/>
    </ligand>
</feature>
<organism evidence="12 13">
    <name type="scientific">Caenorhabditis tropicalis</name>
    <dbReference type="NCBI Taxonomy" id="1561998"/>
    <lineage>
        <taxon>Eukaryota</taxon>
        <taxon>Metazoa</taxon>
        <taxon>Ecdysozoa</taxon>
        <taxon>Nematoda</taxon>
        <taxon>Chromadorea</taxon>
        <taxon>Rhabditida</taxon>
        <taxon>Rhabditina</taxon>
        <taxon>Rhabditomorpha</taxon>
        <taxon>Rhabditoidea</taxon>
        <taxon>Rhabditidae</taxon>
        <taxon>Peloderinae</taxon>
        <taxon>Caenorhabditis</taxon>
    </lineage>
</organism>
<feature type="binding site" evidence="10">
    <location>
        <position position="55"/>
    </location>
    <ligand>
        <name>Mg(2+)</name>
        <dbReference type="ChEBI" id="CHEBI:18420"/>
    </ligand>
</feature>
<feature type="binding site" evidence="9">
    <location>
        <begin position="51"/>
        <end position="56"/>
    </location>
    <ligand>
        <name>GTP</name>
        <dbReference type="ChEBI" id="CHEBI:37565"/>
    </ligand>
</feature>
<dbReference type="SUPFAM" id="SSF52540">
    <property type="entry name" value="P-loop containing nucleoside triphosphate hydrolases"/>
    <property type="match status" value="1"/>
</dbReference>
<evidence type="ECO:0000256" key="3">
    <source>
        <dbReference type="ARBA" id="ARBA00022723"/>
    </source>
</evidence>
<keyword evidence="6" id="KW-0564">Palmitate</keyword>
<evidence type="ECO:0000256" key="10">
    <source>
        <dbReference type="PIRSR" id="PIRSR601019-2"/>
    </source>
</evidence>
<evidence type="ECO:0000313" key="13">
    <source>
        <dbReference type="WBParaSite" id="Csp11.Scaffold629.g10137.t1"/>
    </source>
</evidence>
<evidence type="ECO:0000256" key="1">
    <source>
        <dbReference type="ARBA" id="ARBA00011356"/>
    </source>
</evidence>
<dbReference type="SMART" id="SM00275">
    <property type="entry name" value="G_alpha"/>
    <property type="match status" value="1"/>
</dbReference>
<evidence type="ECO:0000256" key="11">
    <source>
        <dbReference type="SAM" id="MobiDB-lite"/>
    </source>
</evidence>
<feature type="binding site" evidence="9">
    <location>
        <position position="349"/>
    </location>
    <ligand>
        <name>GTP</name>
        <dbReference type="ChEBI" id="CHEBI:37565"/>
    </ligand>
</feature>
<feature type="binding site" evidence="10">
    <location>
        <position position="192"/>
    </location>
    <ligand>
        <name>Mg(2+)</name>
        <dbReference type="ChEBI" id="CHEBI:18420"/>
    </ligand>
</feature>
<dbReference type="InterPro" id="IPR011025">
    <property type="entry name" value="GproteinA_insert"/>
</dbReference>
<keyword evidence="5 9" id="KW-0342">GTP-binding</keyword>
<dbReference type="FunFam" id="3.40.50.300:FF:000692">
    <property type="entry name" value="Guanine nucleotide-binding protein subunit alpha"/>
    <property type="match status" value="1"/>
</dbReference>
<dbReference type="Gene3D" id="3.40.50.300">
    <property type="entry name" value="P-loop containing nucleotide triphosphate hydrolases"/>
    <property type="match status" value="1"/>
</dbReference>
<dbReference type="GO" id="GO:0003924">
    <property type="term" value="F:GTPase activity"/>
    <property type="evidence" value="ECO:0007669"/>
    <property type="project" value="InterPro"/>
</dbReference>
<dbReference type="WBParaSite" id="Csp11.Scaffold629.g10137.t1">
    <property type="protein sequence ID" value="Csp11.Scaffold629.g10137.t1"/>
    <property type="gene ID" value="Csp11.Scaffold629.g10137"/>
</dbReference>
<comment type="subunit">
    <text evidence="1">G proteins are composed of 3 units; alpha, beta and gamma. The alpha chain contains the guanine nucleotide binding site.</text>
</comment>
<dbReference type="SUPFAM" id="SSF47895">
    <property type="entry name" value="Transducin (alpha subunit), insertion domain"/>
    <property type="match status" value="1"/>
</dbReference>
<evidence type="ECO:0000256" key="2">
    <source>
        <dbReference type="ARBA" id="ARBA00022707"/>
    </source>
</evidence>
<keyword evidence="3 10" id="KW-0479">Metal-binding</keyword>
<feature type="compositionally biased region" description="Basic and acidic residues" evidence="11">
    <location>
        <begin position="14"/>
        <end position="27"/>
    </location>
</feature>
<dbReference type="STRING" id="1561998.A0A1I7TNA7"/>
<dbReference type="GO" id="GO:0001664">
    <property type="term" value="F:G protein-coupled receptor binding"/>
    <property type="evidence" value="ECO:0007669"/>
    <property type="project" value="TreeGrafter"/>
</dbReference>
<dbReference type="GO" id="GO:0007188">
    <property type="term" value="P:adenylate cyclase-modulating G protein-coupled receptor signaling pathway"/>
    <property type="evidence" value="ECO:0007669"/>
    <property type="project" value="TreeGrafter"/>
</dbReference>
<feature type="binding site" evidence="9">
    <location>
        <begin position="225"/>
        <end position="229"/>
    </location>
    <ligand>
        <name>GTP</name>
        <dbReference type="ChEBI" id="CHEBI:37565"/>
    </ligand>
</feature>
<evidence type="ECO:0000256" key="8">
    <source>
        <dbReference type="ARBA" id="ARBA00023288"/>
    </source>
</evidence>
<keyword evidence="10" id="KW-0460">Magnesium</keyword>
<name>A0A1I7TNA7_9PELO</name>
<dbReference type="PANTHER" id="PTHR10218:SF247">
    <property type="entry name" value="GUANINE NUCLEOTIDE-BINDING PROTEIN ALPHA-6 SUBUNIT"/>
    <property type="match status" value="1"/>
</dbReference>
<evidence type="ECO:0000256" key="7">
    <source>
        <dbReference type="ARBA" id="ARBA00023224"/>
    </source>
</evidence>
<evidence type="ECO:0000256" key="4">
    <source>
        <dbReference type="ARBA" id="ARBA00022741"/>
    </source>
</evidence>
<dbReference type="GO" id="GO:0005834">
    <property type="term" value="C:heterotrimeric G-protein complex"/>
    <property type="evidence" value="ECO:0007669"/>
    <property type="project" value="TreeGrafter"/>
</dbReference>
<protein>
    <submittedName>
        <fullName evidence="13">G-protein alpha subunit</fullName>
    </submittedName>
</protein>
<dbReference type="eggNOG" id="KOG0082">
    <property type="taxonomic scope" value="Eukaryota"/>
</dbReference>
<evidence type="ECO:0000313" key="12">
    <source>
        <dbReference type="Proteomes" id="UP000095282"/>
    </source>
</evidence>
<dbReference type="Pfam" id="PF00503">
    <property type="entry name" value="G-alpha"/>
    <property type="match status" value="1"/>
</dbReference>
<evidence type="ECO:0000256" key="6">
    <source>
        <dbReference type="ARBA" id="ARBA00023139"/>
    </source>
</evidence>
<dbReference type="CDD" id="cd00066">
    <property type="entry name" value="G-alpha"/>
    <property type="match status" value="1"/>
</dbReference>
<dbReference type="InterPro" id="IPR027417">
    <property type="entry name" value="P-loop_NTPase"/>
</dbReference>
<dbReference type="GO" id="GO:0005737">
    <property type="term" value="C:cytoplasm"/>
    <property type="evidence" value="ECO:0007669"/>
    <property type="project" value="TreeGrafter"/>
</dbReference>
<proteinExistence type="predicted"/>
<evidence type="ECO:0000256" key="9">
    <source>
        <dbReference type="PIRSR" id="PIRSR601019-1"/>
    </source>
</evidence>
<sequence>MGAGAAGLRGSRLSPEERANSSKSRAIDRALSKDHTDDLNRFKILLLGTSESGKSTIFRQMRVLHLDGYAKEDALEYLSIIHSNCMEALTQLVDACSAFGILHDITVQEDVNRFEDFKRKLRDPEGLVIPVVIGRCMDRVWQSSSLQLCYETRRFRFALLDSAKYFMDNIVRLTEDNYVPTIQDIVHCRISTTGINEIAFNHKKMDFKYIFCLKWPFLSHYRMVDVGGQRSERRKWIHCFDNVDMILFIVSMSDYDQLDPEDHKFNRMKQSYEIFKTIVHSDLFRHASIVLFLNKFDVFVEKLKTSPLRRSFKNYEGDNSEESARDFIKKLFRRCITDRHKFFVFETTATDTGNIDLVFGSAVAHIVNENLRSAGLHE</sequence>
<keyword evidence="4 9" id="KW-0547">Nucleotide-binding</keyword>
<dbReference type="InterPro" id="IPR001019">
    <property type="entry name" value="Gprotein_alpha_su"/>
</dbReference>
<feature type="binding site" evidence="9">
    <location>
        <begin position="161"/>
        <end position="162"/>
    </location>
    <ligand>
        <name>GTP</name>
        <dbReference type="ChEBI" id="CHEBI:37565"/>
    </ligand>
</feature>
<dbReference type="PANTHER" id="PTHR10218">
    <property type="entry name" value="GTP-BINDING PROTEIN ALPHA SUBUNIT"/>
    <property type="match status" value="1"/>
</dbReference>
<reference evidence="13" key="1">
    <citation type="submission" date="2016-11" db="UniProtKB">
        <authorList>
            <consortium name="WormBaseParasite"/>
        </authorList>
    </citation>
    <scope>IDENTIFICATION</scope>
</reference>
<dbReference type="GO" id="GO:0005525">
    <property type="term" value="F:GTP binding"/>
    <property type="evidence" value="ECO:0007669"/>
    <property type="project" value="UniProtKB-KW"/>
</dbReference>
<keyword evidence="8" id="KW-0449">Lipoprotein</keyword>
<dbReference type="FunFam" id="1.10.400.10:FF:000023">
    <property type="entry name" value="Guanine nucleotide-binding protein alpha-6 subunit"/>
    <property type="match status" value="1"/>
</dbReference>
<dbReference type="GO" id="GO:0031683">
    <property type="term" value="F:G-protein beta/gamma-subunit complex binding"/>
    <property type="evidence" value="ECO:0007669"/>
    <property type="project" value="InterPro"/>
</dbReference>
<dbReference type="PRINTS" id="PR00318">
    <property type="entry name" value="GPROTEINA"/>
</dbReference>
<dbReference type="PROSITE" id="PS51882">
    <property type="entry name" value="G_ALPHA"/>
    <property type="match status" value="1"/>
</dbReference>